<dbReference type="GO" id="GO:0046982">
    <property type="term" value="F:protein heterodimerization activity"/>
    <property type="evidence" value="ECO:0007669"/>
    <property type="project" value="InterPro"/>
</dbReference>
<keyword evidence="2" id="KW-0732">Signal</keyword>
<dbReference type="GO" id="GO:0030527">
    <property type="term" value="F:structural constituent of chromatin"/>
    <property type="evidence" value="ECO:0007669"/>
    <property type="project" value="InterPro"/>
</dbReference>
<dbReference type="PANTHER" id="PTHR23430">
    <property type="entry name" value="HISTONE H2A"/>
    <property type="match status" value="1"/>
</dbReference>
<dbReference type="STRING" id="104452.A0A0L7KPH0"/>
<keyword evidence="1" id="KW-0238">DNA-binding</keyword>
<comment type="subunit">
    <text evidence="1">The nucleosome is a histone octamer containing two molecules each of H2A, H2B, H3 and H4 assembled in one H3-H4 heterotetramer and two H2A-H2B heterodimers. The octamer wraps approximately 147 bp of DNA.</text>
</comment>
<evidence type="ECO:0000256" key="2">
    <source>
        <dbReference type="SAM" id="SignalP"/>
    </source>
</evidence>
<dbReference type="GO" id="GO:0005634">
    <property type="term" value="C:nucleus"/>
    <property type="evidence" value="ECO:0007669"/>
    <property type="project" value="UniProtKB-SubCell"/>
</dbReference>
<evidence type="ECO:0000256" key="1">
    <source>
        <dbReference type="RuleBase" id="RU003767"/>
    </source>
</evidence>
<dbReference type="Gene3D" id="1.10.20.10">
    <property type="entry name" value="Histone, subunit A"/>
    <property type="match status" value="1"/>
</dbReference>
<feature type="chain" id="PRO_5005572694" description="Histone H2A" evidence="2">
    <location>
        <begin position="23"/>
        <end position="179"/>
    </location>
</feature>
<gene>
    <name evidence="3" type="ORF">OBRU01_18291</name>
</gene>
<feature type="non-terminal residue" evidence="3">
    <location>
        <position position="1"/>
    </location>
</feature>
<feature type="signal peptide" evidence="2">
    <location>
        <begin position="1"/>
        <end position="22"/>
    </location>
</feature>
<keyword evidence="1" id="KW-0539">Nucleus</keyword>
<dbReference type="GO" id="GO:0003677">
    <property type="term" value="F:DNA binding"/>
    <property type="evidence" value="ECO:0007669"/>
    <property type="project" value="UniProtKB-KW"/>
</dbReference>
<keyword evidence="1" id="KW-0544">Nucleosome core</keyword>
<comment type="subcellular location">
    <subcellularLocation>
        <location evidence="1">Nucleus</location>
    </subcellularLocation>
</comment>
<accession>A0A0L7KPH0</accession>
<sequence length="179" mass="19821">LTSPSHVLSSIRLLVSCMLVVAAPACRRRGDAWFSLPPPPMYRVVFLKLLEVVGDLFGGVEALRAARARIPRKGNFVPRIGSGAPIFLAAVLQYLAAEILELASNAARFTNKTRITPRHFLLAVKYDEDLNRMLSAVTTSGGLLQSFNPHLLPKNTMKNPASQEYAYKTSHKLPRSKFY</sequence>
<dbReference type="PRINTS" id="PR00620">
    <property type="entry name" value="HISTONEH2A"/>
</dbReference>
<dbReference type="GO" id="GO:0000786">
    <property type="term" value="C:nucleosome"/>
    <property type="evidence" value="ECO:0007669"/>
    <property type="project" value="UniProtKB-KW"/>
</dbReference>
<comment type="caution">
    <text evidence="3">The sequence shown here is derived from an EMBL/GenBank/DDBJ whole genome shotgun (WGS) entry which is preliminary data.</text>
</comment>
<evidence type="ECO:0000313" key="3">
    <source>
        <dbReference type="EMBL" id="KOB65198.1"/>
    </source>
</evidence>
<reference evidence="3 4" key="1">
    <citation type="journal article" date="2015" name="Genome Biol. Evol.">
        <title>The genome of winter moth (Operophtera brumata) provides a genomic perspective on sexual dimorphism and phenology.</title>
        <authorList>
            <person name="Derks M.F."/>
            <person name="Smit S."/>
            <person name="Salis L."/>
            <person name="Schijlen E."/>
            <person name="Bossers A."/>
            <person name="Mateman C."/>
            <person name="Pijl A.S."/>
            <person name="de Ridder D."/>
            <person name="Groenen M.A."/>
            <person name="Visser M.E."/>
            <person name="Megens H.J."/>
        </authorList>
    </citation>
    <scope>NUCLEOTIDE SEQUENCE [LARGE SCALE GENOMIC DNA]</scope>
    <source>
        <strain evidence="3">WM2013NL</strain>
        <tissue evidence="3">Head and thorax</tissue>
    </source>
</reference>
<comment type="similarity">
    <text evidence="1">Belongs to the histone H2A family.</text>
</comment>
<name>A0A0L7KPH0_OPEBR</name>
<dbReference type="SUPFAM" id="SSF47113">
    <property type="entry name" value="Histone-fold"/>
    <property type="match status" value="1"/>
</dbReference>
<dbReference type="InterPro" id="IPR009072">
    <property type="entry name" value="Histone-fold"/>
</dbReference>
<dbReference type="AlphaFoldDB" id="A0A0L7KPH0"/>
<dbReference type="CDD" id="cd00074">
    <property type="entry name" value="HFD_H2A"/>
    <property type="match status" value="1"/>
</dbReference>
<evidence type="ECO:0000313" key="4">
    <source>
        <dbReference type="Proteomes" id="UP000037510"/>
    </source>
</evidence>
<dbReference type="EMBL" id="JTDY01007441">
    <property type="protein sequence ID" value="KOB65198.1"/>
    <property type="molecule type" value="Genomic_DNA"/>
</dbReference>
<dbReference type="Proteomes" id="UP000037510">
    <property type="component" value="Unassembled WGS sequence"/>
</dbReference>
<keyword evidence="4" id="KW-1185">Reference proteome</keyword>
<protein>
    <recommendedName>
        <fullName evidence="1">Histone H2A</fullName>
    </recommendedName>
</protein>
<proteinExistence type="inferred from homology"/>
<organism evidence="3 4">
    <name type="scientific">Operophtera brumata</name>
    <name type="common">Winter moth</name>
    <name type="synonym">Phalaena brumata</name>
    <dbReference type="NCBI Taxonomy" id="104452"/>
    <lineage>
        <taxon>Eukaryota</taxon>
        <taxon>Metazoa</taxon>
        <taxon>Ecdysozoa</taxon>
        <taxon>Arthropoda</taxon>
        <taxon>Hexapoda</taxon>
        <taxon>Insecta</taxon>
        <taxon>Pterygota</taxon>
        <taxon>Neoptera</taxon>
        <taxon>Endopterygota</taxon>
        <taxon>Lepidoptera</taxon>
        <taxon>Glossata</taxon>
        <taxon>Ditrysia</taxon>
        <taxon>Geometroidea</taxon>
        <taxon>Geometridae</taxon>
        <taxon>Larentiinae</taxon>
        <taxon>Operophtera</taxon>
    </lineage>
</organism>
<dbReference type="InterPro" id="IPR002119">
    <property type="entry name" value="Histone_H2A"/>
</dbReference>
<keyword evidence="1" id="KW-0158">Chromosome</keyword>
<dbReference type="SMART" id="SM00414">
    <property type="entry name" value="H2A"/>
    <property type="match status" value="1"/>
</dbReference>